<dbReference type="NCBIfam" id="TIGR00836">
    <property type="entry name" value="amt"/>
    <property type="match status" value="1"/>
</dbReference>
<evidence type="ECO:0000259" key="10">
    <source>
        <dbReference type="Pfam" id="PF00909"/>
    </source>
</evidence>
<evidence type="ECO:0000256" key="4">
    <source>
        <dbReference type="ARBA" id="ARBA00022692"/>
    </source>
</evidence>
<keyword evidence="4 9" id="KW-0812">Transmembrane</keyword>
<feature type="transmembrane region" description="Helical" evidence="9">
    <location>
        <begin position="205"/>
        <end position="232"/>
    </location>
</feature>
<feature type="transmembrane region" description="Helical" evidence="9">
    <location>
        <begin position="331"/>
        <end position="362"/>
    </location>
</feature>
<feature type="region of interest" description="Disordered" evidence="8">
    <location>
        <begin position="684"/>
        <end position="709"/>
    </location>
</feature>
<feature type="domain" description="Ammonium transporter AmtB-like" evidence="10">
    <location>
        <begin position="41"/>
        <end position="485"/>
    </location>
</feature>
<reference evidence="12" key="1">
    <citation type="journal article" date="2013" name="Nature">
        <title>Pan genome of the phytoplankton Emiliania underpins its global distribution.</title>
        <authorList>
            <person name="Read B.A."/>
            <person name="Kegel J."/>
            <person name="Klute M.J."/>
            <person name="Kuo A."/>
            <person name="Lefebvre S.C."/>
            <person name="Maumus F."/>
            <person name="Mayer C."/>
            <person name="Miller J."/>
            <person name="Monier A."/>
            <person name="Salamov A."/>
            <person name="Young J."/>
            <person name="Aguilar M."/>
            <person name="Claverie J.M."/>
            <person name="Frickenhaus S."/>
            <person name="Gonzalez K."/>
            <person name="Herman E.K."/>
            <person name="Lin Y.C."/>
            <person name="Napier J."/>
            <person name="Ogata H."/>
            <person name="Sarno A.F."/>
            <person name="Shmutz J."/>
            <person name="Schroeder D."/>
            <person name="de Vargas C."/>
            <person name="Verret F."/>
            <person name="von Dassow P."/>
            <person name="Valentin K."/>
            <person name="Van de Peer Y."/>
            <person name="Wheeler G."/>
            <person name="Dacks J.B."/>
            <person name="Delwiche C.F."/>
            <person name="Dyhrman S.T."/>
            <person name="Glockner G."/>
            <person name="John U."/>
            <person name="Richards T."/>
            <person name="Worden A.Z."/>
            <person name="Zhang X."/>
            <person name="Grigoriev I.V."/>
            <person name="Allen A.E."/>
            <person name="Bidle K."/>
            <person name="Borodovsky M."/>
            <person name="Bowler C."/>
            <person name="Brownlee C."/>
            <person name="Cock J.M."/>
            <person name="Elias M."/>
            <person name="Gladyshev V.N."/>
            <person name="Groth M."/>
            <person name="Guda C."/>
            <person name="Hadaegh A."/>
            <person name="Iglesias-Rodriguez M.D."/>
            <person name="Jenkins J."/>
            <person name="Jones B.M."/>
            <person name="Lawson T."/>
            <person name="Leese F."/>
            <person name="Lindquist E."/>
            <person name="Lobanov A."/>
            <person name="Lomsadze A."/>
            <person name="Malik S.B."/>
            <person name="Marsh M.E."/>
            <person name="Mackinder L."/>
            <person name="Mock T."/>
            <person name="Mueller-Roeber B."/>
            <person name="Pagarete A."/>
            <person name="Parker M."/>
            <person name="Probert I."/>
            <person name="Quesneville H."/>
            <person name="Raines C."/>
            <person name="Rensing S.A."/>
            <person name="Riano-Pachon D.M."/>
            <person name="Richier S."/>
            <person name="Rokitta S."/>
            <person name="Shiraiwa Y."/>
            <person name="Soanes D.M."/>
            <person name="van der Giezen M."/>
            <person name="Wahlund T.M."/>
            <person name="Williams B."/>
            <person name="Wilson W."/>
            <person name="Wolfe G."/>
            <person name="Wurch L.L."/>
        </authorList>
    </citation>
    <scope>NUCLEOTIDE SEQUENCE</scope>
</reference>
<dbReference type="InterPro" id="IPR029020">
    <property type="entry name" value="Ammonium/urea_transptr"/>
</dbReference>
<feature type="transmembrane region" description="Helical" evidence="9">
    <location>
        <begin position="171"/>
        <end position="193"/>
    </location>
</feature>
<feature type="transmembrane region" description="Helical" evidence="9">
    <location>
        <begin position="253"/>
        <end position="270"/>
    </location>
</feature>
<dbReference type="RefSeq" id="XP_005771916.1">
    <property type="nucleotide sequence ID" value="XM_005771859.1"/>
</dbReference>
<evidence type="ECO:0000256" key="1">
    <source>
        <dbReference type="ARBA" id="ARBA00004141"/>
    </source>
</evidence>
<dbReference type="KEGG" id="ehx:EMIHUDRAFT_464017"/>
<feature type="transmembrane region" description="Helical" evidence="9">
    <location>
        <begin position="382"/>
        <end position="404"/>
    </location>
</feature>
<feature type="transmembrane region" description="Helical" evidence="9">
    <location>
        <begin position="71"/>
        <end position="94"/>
    </location>
</feature>
<evidence type="ECO:0000256" key="6">
    <source>
        <dbReference type="ARBA" id="ARBA00023136"/>
    </source>
</evidence>
<dbReference type="STRING" id="2903.R1CB00"/>
<dbReference type="PANTHER" id="PTHR11730">
    <property type="entry name" value="AMMONIUM TRANSPORTER"/>
    <property type="match status" value="1"/>
</dbReference>
<feature type="transmembrane region" description="Helical" evidence="9">
    <location>
        <begin position="290"/>
        <end position="310"/>
    </location>
</feature>
<dbReference type="InterPro" id="IPR024041">
    <property type="entry name" value="NH4_transpt_AmtB-like_dom"/>
</dbReference>
<evidence type="ECO:0000313" key="11">
    <source>
        <dbReference type="EnsemblProtists" id="EOD19487"/>
    </source>
</evidence>
<keyword evidence="7" id="KW-0924">Ammonia transport</keyword>
<evidence type="ECO:0000256" key="5">
    <source>
        <dbReference type="ARBA" id="ARBA00022989"/>
    </source>
</evidence>
<dbReference type="SUPFAM" id="SSF111352">
    <property type="entry name" value="Ammonium transporter"/>
    <property type="match status" value="1"/>
</dbReference>
<dbReference type="GO" id="GO:0097272">
    <property type="term" value="P:ammonium homeostasis"/>
    <property type="evidence" value="ECO:0007669"/>
    <property type="project" value="TreeGrafter"/>
</dbReference>
<evidence type="ECO:0000256" key="7">
    <source>
        <dbReference type="ARBA" id="ARBA00023177"/>
    </source>
</evidence>
<dbReference type="Gene3D" id="1.10.3430.10">
    <property type="entry name" value="Ammonium transporter AmtB like domains"/>
    <property type="match status" value="1"/>
</dbReference>
<dbReference type="AlphaFoldDB" id="A0A0D3J7K2"/>
<comment type="subcellular location">
    <subcellularLocation>
        <location evidence="1">Membrane</location>
        <topology evidence="1">Multi-pass membrane protein</topology>
    </subcellularLocation>
</comment>
<evidence type="ECO:0000256" key="2">
    <source>
        <dbReference type="ARBA" id="ARBA00005887"/>
    </source>
</evidence>
<dbReference type="PaxDb" id="2903-EOD19487"/>
<dbReference type="EnsemblProtists" id="EOD19487">
    <property type="protein sequence ID" value="EOD19487"/>
    <property type="gene ID" value="EMIHUDRAFT_464017"/>
</dbReference>
<keyword evidence="3" id="KW-0813">Transport</keyword>
<dbReference type="eggNOG" id="KOG0682">
    <property type="taxonomic scope" value="Eukaryota"/>
</dbReference>
<accession>A0A0D3J7K2</accession>
<dbReference type="Pfam" id="PF00909">
    <property type="entry name" value="Ammonium_transp"/>
    <property type="match status" value="1"/>
</dbReference>
<dbReference type="GO" id="GO:0005886">
    <property type="term" value="C:plasma membrane"/>
    <property type="evidence" value="ECO:0007669"/>
    <property type="project" value="TreeGrafter"/>
</dbReference>
<feature type="region of interest" description="Disordered" evidence="8">
    <location>
        <begin position="646"/>
        <end position="671"/>
    </location>
</feature>
<dbReference type="InterPro" id="IPR001905">
    <property type="entry name" value="Ammonium_transpt"/>
</dbReference>
<evidence type="ECO:0000256" key="8">
    <source>
        <dbReference type="SAM" id="MobiDB-lite"/>
    </source>
</evidence>
<dbReference type="GO" id="GO:0008519">
    <property type="term" value="F:ammonium channel activity"/>
    <property type="evidence" value="ECO:0007669"/>
    <property type="project" value="InterPro"/>
</dbReference>
<feature type="compositionally biased region" description="Low complexity" evidence="8">
    <location>
        <begin position="651"/>
        <end position="663"/>
    </location>
</feature>
<name>A0A0D3J7K2_EMIH1</name>
<keyword evidence="12" id="KW-1185">Reference proteome</keyword>
<proteinExistence type="inferred from homology"/>
<evidence type="ECO:0000313" key="12">
    <source>
        <dbReference type="Proteomes" id="UP000013827"/>
    </source>
</evidence>
<dbReference type="GeneID" id="17264988"/>
<evidence type="ECO:0000256" key="9">
    <source>
        <dbReference type="SAM" id="Phobius"/>
    </source>
</evidence>
<protein>
    <recommendedName>
        <fullName evidence="10">Ammonium transporter AmtB-like domain-containing protein</fullName>
    </recommendedName>
</protein>
<feature type="transmembrane region" description="Helical" evidence="9">
    <location>
        <begin position="143"/>
        <end position="164"/>
    </location>
</feature>
<sequence>MHNDSTLGAALMTNNPTLEAELSALRARVEADEADINTFYLMVCGAFVFLMQAGFALLAAGSVRAKNVKNILLKSVCDACLGGLVWFLVGYSVAYHGGDAPGNHSVAYHGGDAPGNPFIGTDSSYLALSGVRDWEKNDQGASYAGWMFQYAFAAAAATIVSGAVAERCTFVGYLCYAVVIIGLIYPVVVHWVWDPLGWLSASNPQAAFGGMIDFAGSGVVHMTGGVAAFVAAGVLGHRLDRWENPAAFQGQDAALQVIGTFLLWFGWYGFNPGSTLALHNADHTLARDAARAAITTTLSAAAAATTGLLIKRHLPESLGGSRTWDLAHTCNSLLGGLVSITAGCSTVSPAASLLIGCAGAWIYHAASCLMRRLRIDDPLDAFAVHGACGFWGCVSVGLFASRVYSYSPHEGSRFHGDEGYDAGLLNGGRGVLLAAQLAGALSIVCWVAATSGLLFWTLRALNIFRISEEMELAGSDFTKHGGPAYPWVAHHERMRDERAREAAAGNAELPPEDDAVEMVSAVQLLDSVAEAGPNYTLLRSKETKAKRRKRQREDGRAALNGHTVLPTGSRLEIFCDTERWYPATVMGREEDGDGRIAHQVEYDGYPDRRWWHMLDDERWRAVPEQAGTGAGGAAADVDGDAAMDRADGEGARAAGAAEAAEVRPAPPPACRGVRRSALADVLEAEDDERQDEAARGDEQPMLAPHGPALSAHDVWGTGVNTTGWAVFAITDFAIGGLTKAPDAQVEVIVEPKMSSGRPEVSHLSKVLYGSTSGVFDLHVYLPADSSAVTVNLYDHCSWQEPGELIFTTRYDLADCPAEQSATQGCALAWQEPVELPPLLAAKQFRPWHPWAASPGERSARLLGYHATGAEMVSRVRVASRRGVGVQFEDVSRDPARFALGRIQNDAIETQLFFAEAGSVFPEALHGLWWMDQRGVSLKDGPYPSDPEYTQVCLGAAEENLISFGEASWDNETRCASGVRQYSGGPLSGHWTWFDESGNGESKPWSSGADWILKYEFCFSSDDFDQIDVRTKITNDALGEITLPTFATMVRTSWGWDRVTTIPDAPAKLTEFLKTASIDSGLADWVQAKFGPGYGDFAASGFACHYPLRQVVDGTGKRTDAYSEYLAYVNMQTECEEASFECPRNRGRGTQLVGRLALPR</sequence>
<keyword evidence="6 9" id="KW-0472">Membrane</keyword>
<dbReference type="Proteomes" id="UP000013827">
    <property type="component" value="Unassembled WGS sequence"/>
</dbReference>
<feature type="transmembrane region" description="Helical" evidence="9">
    <location>
        <begin position="39"/>
        <end position="59"/>
    </location>
</feature>
<comment type="similarity">
    <text evidence="2">Belongs to the ammonia transporter channel (TC 1.A.11.2) family.</text>
</comment>
<dbReference type="HOGENOM" id="CLU_275502_0_0_1"/>
<evidence type="ECO:0000256" key="3">
    <source>
        <dbReference type="ARBA" id="ARBA00022448"/>
    </source>
</evidence>
<organism evidence="11 12">
    <name type="scientific">Emiliania huxleyi (strain CCMP1516)</name>
    <dbReference type="NCBI Taxonomy" id="280463"/>
    <lineage>
        <taxon>Eukaryota</taxon>
        <taxon>Haptista</taxon>
        <taxon>Haptophyta</taxon>
        <taxon>Prymnesiophyceae</taxon>
        <taxon>Isochrysidales</taxon>
        <taxon>Noelaerhabdaceae</taxon>
        <taxon>Emiliania</taxon>
    </lineage>
</organism>
<dbReference type="PANTHER" id="PTHR11730:SF6">
    <property type="entry name" value="AMMONIUM TRANSPORTER"/>
    <property type="match status" value="1"/>
</dbReference>
<reference evidence="11" key="2">
    <citation type="submission" date="2024-10" db="UniProtKB">
        <authorList>
            <consortium name="EnsemblProtists"/>
        </authorList>
    </citation>
    <scope>IDENTIFICATION</scope>
</reference>
<keyword evidence="5 9" id="KW-1133">Transmembrane helix</keyword>
<feature type="transmembrane region" description="Helical" evidence="9">
    <location>
        <begin position="431"/>
        <end position="456"/>
    </location>
</feature>